<dbReference type="PANTHER" id="PTHR46797">
    <property type="entry name" value="HTH-TYPE TRANSCRIPTIONAL REGULATOR"/>
    <property type="match status" value="1"/>
</dbReference>
<dbReference type="Proteomes" id="UP000192713">
    <property type="component" value="Unassembled WGS sequence"/>
</dbReference>
<name>A0A1X0DYA3_9MYCO</name>
<gene>
    <name evidence="3" type="ORF">BST28_20515</name>
</gene>
<proteinExistence type="predicted"/>
<evidence type="ECO:0000256" key="1">
    <source>
        <dbReference type="ARBA" id="ARBA00023125"/>
    </source>
</evidence>
<feature type="domain" description="HTH cro/C1-type" evidence="2">
    <location>
        <begin position="27"/>
        <end position="81"/>
    </location>
</feature>
<keyword evidence="1" id="KW-0238">DNA-binding</keyword>
<dbReference type="GO" id="GO:0003700">
    <property type="term" value="F:DNA-binding transcription factor activity"/>
    <property type="evidence" value="ECO:0007669"/>
    <property type="project" value="TreeGrafter"/>
</dbReference>
<dbReference type="Gene3D" id="1.10.260.40">
    <property type="entry name" value="lambda repressor-like DNA-binding domains"/>
    <property type="match status" value="1"/>
</dbReference>
<evidence type="ECO:0000259" key="2">
    <source>
        <dbReference type="PROSITE" id="PS50943"/>
    </source>
</evidence>
<dbReference type="AlphaFoldDB" id="A0A1X0DYA3"/>
<dbReference type="SMART" id="SM00530">
    <property type="entry name" value="HTH_XRE"/>
    <property type="match status" value="1"/>
</dbReference>
<organism evidence="3 4">
    <name type="scientific">Mycolicibacter kumamotonensis</name>
    <dbReference type="NCBI Taxonomy" id="354243"/>
    <lineage>
        <taxon>Bacteria</taxon>
        <taxon>Bacillati</taxon>
        <taxon>Actinomycetota</taxon>
        <taxon>Actinomycetes</taxon>
        <taxon>Mycobacteriales</taxon>
        <taxon>Mycobacteriaceae</taxon>
        <taxon>Mycolicibacter</taxon>
    </lineage>
</organism>
<dbReference type="InterPro" id="IPR050807">
    <property type="entry name" value="TransReg_Diox_bact_type"/>
</dbReference>
<dbReference type="InterPro" id="IPR001387">
    <property type="entry name" value="Cro/C1-type_HTH"/>
</dbReference>
<dbReference type="GO" id="GO:0005829">
    <property type="term" value="C:cytosol"/>
    <property type="evidence" value="ECO:0007669"/>
    <property type="project" value="TreeGrafter"/>
</dbReference>
<accession>A0A1X0DYA3</accession>
<evidence type="ECO:0000313" key="3">
    <source>
        <dbReference type="EMBL" id="ORA76760.1"/>
    </source>
</evidence>
<sequence length="86" mass="9804">MPTRPSQNDPDRVAEWERLRQQVGRRIVLLRIQRGLTQERLALLSGVSRNVLVNVEHGTRGILYERLFDIAAALEVSVAELLEDLS</sequence>
<dbReference type="PANTHER" id="PTHR46797:SF1">
    <property type="entry name" value="METHYLPHOSPHONATE SYNTHASE"/>
    <property type="match status" value="1"/>
</dbReference>
<evidence type="ECO:0000313" key="4">
    <source>
        <dbReference type="Proteomes" id="UP000192713"/>
    </source>
</evidence>
<dbReference type="InterPro" id="IPR010982">
    <property type="entry name" value="Lambda_DNA-bd_dom_sf"/>
</dbReference>
<dbReference type="GO" id="GO:0003677">
    <property type="term" value="F:DNA binding"/>
    <property type="evidence" value="ECO:0007669"/>
    <property type="project" value="UniProtKB-KW"/>
</dbReference>
<dbReference type="SUPFAM" id="SSF47413">
    <property type="entry name" value="lambda repressor-like DNA-binding domains"/>
    <property type="match status" value="1"/>
</dbReference>
<dbReference type="CDD" id="cd00093">
    <property type="entry name" value="HTH_XRE"/>
    <property type="match status" value="1"/>
</dbReference>
<dbReference type="PROSITE" id="PS50943">
    <property type="entry name" value="HTH_CROC1"/>
    <property type="match status" value="1"/>
</dbReference>
<dbReference type="RefSeq" id="WP_083082696.1">
    <property type="nucleotide sequence ID" value="NZ_MVHU01000044.1"/>
</dbReference>
<comment type="caution">
    <text evidence="3">The sequence shown here is derived from an EMBL/GenBank/DDBJ whole genome shotgun (WGS) entry which is preliminary data.</text>
</comment>
<dbReference type="EMBL" id="MVHU01000044">
    <property type="protein sequence ID" value="ORA76760.1"/>
    <property type="molecule type" value="Genomic_DNA"/>
</dbReference>
<protein>
    <submittedName>
        <fullName evidence="3">Transcriptional regulator</fullName>
    </submittedName>
</protein>
<dbReference type="Pfam" id="PF01381">
    <property type="entry name" value="HTH_3"/>
    <property type="match status" value="1"/>
</dbReference>
<reference evidence="3 4" key="1">
    <citation type="submission" date="2017-02" db="EMBL/GenBank/DDBJ databases">
        <title>The new phylogeny of genus Mycobacterium.</title>
        <authorList>
            <person name="Tortoli E."/>
            <person name="Trovato A."/>
            <person name="Cirillo D.M."/>
        </authorList>
    </citation>
    <scope>NUCLEOTIDE SEQUENCE [LARGE SCALE GENOMIC DNA]</scope>
    <source>
        <strain evidence="3 4">DSM 45093</strain>
    </source>
</reference>